<dbReference type="OrthoDB" id="9812774at2"/>
<protein>
    <submittedName>
        <fullName evidence="3">Pimeloyl-ACP methyl ester carboxylesterase</fullName>
    </submittedName>
</protein>
<dbReference type="AlphaFoldDB" id="A0A1M6ZZJ3"/>
<dbReference type="InterPro" id="IPR029058">
    <property type="entry name" value="AB_hydrolase_fold"/>
</dbReference>
<dbReference type="PANTHER" id="PTHR43329">
    <property type="entry name" value="EPOXIDE HYDROLASE"/>
    <property type="match status" value="1"/>
</dbReference>
<dbReference type="InterPro" id="IPR000073">
    <property type="entry name" value="AB_hydrolase_1"/>
</dbReference>
<evidence type="ECO:0000313" key="4">
    <source>
        <dbReference type="Proteomes" id="UP000184363"/>
    </source>
</evidence>
<sequence length="286" mass="31176">MEWDRVHRMALDDVEIAFRLAGSGAPLYVLVHGWPQTGRCWQKVVDPLAERGTVAVPDLRGYGDSGLATTGYTKRDAAGDLAALVAHLGHEQAVVVGHDRGARVAHRMALDHPDKIAALALLDILPTRVVMDSFDREQAAYMWHWFFHLQPELPELLIAGNVEPYLRFFMGSLVVRGVIDEDTFAHYVRAFSDPAHLQATLEDYRAGFTADLEQDEADHAAGLRVRAPLLLLWGADGALGGTDVVGVWKEHHADPAAVRGRAVPGGHFVPEEAPAEVLAALAELVA</sequence>
<dbReference type="Pfam" id="PF00561">
    <property type="entry name" value="Abhydrolase_1"/>
    <property type="match status" value="1"/>
</dbReference>
<reference evidence="3 4" key="1">
    <citation type="submission" date="2016-11" db="EMBL/GenBank/DDBJ databases">
        <authorList>
            <person name="Jaros S."/>
            <person name="Januszkiewicz K."/>
            <person name="Wedrychowicz H."/>
        </authorList>
    </citation>
    <scope>NUCLEOTIDE SEQUENCE [LARGE SCALE GENOMIC DNA]</scope>
    <source>
        <strain evidence="3 4">DSM 43832</strain>
    </source>
</reference>
<dbReference type="GO" id="GO:0016787">
    <property type="term" value="F:hydrolase activity"/>
    <property type="evidence" value="ECO:0007669"/>
    <property type="project" value="UniProtKB-KW"/>
</dbReference>
<proteinExistence type="predicted"/>
<keyword evidence="4" id="KW-1185">Reference proteome</keyword>
<dbReference type="Gene3D" id="3.40.50.1820">
    <property type="entry name" value="alpha/beta hydrolase"/>
    <property type="match status" value="1"/>
</dbReference>
<evidence type="ECO:0000259" key="2">
    <source>
        <dbReference type="Pfam" id="PF00561"/>
    </source>
</evidence>
<dbReference type="InterPro" id="IPR000639">
    <property type="entry name" value="Epox_hydrolase-like"/>
</dbReference>
<feature type="domain" description="AB hydrolase-1" evidence="2">
    <location>
        <begin position="29"/>
        <end position="274"/>
    </location>
</feature>
<keyword evidence="1" id="KW-0378">Hydrolase</keyword>
<evidence type="ECO:0000256" key="1">
    <source>
        <dbReference type="ARBA" id="ARBA00022801"/>
    </source>
</evidence>
<dbReference type="RefSeq" id="WP_073460037.1">
    <property type="nucleotide sequence ID" value="NZ_FRAP01000025.1"/>
</dbReference>
<dbReference type="STRING" id="1848.SAMN05443637_12574"/>
<dbReference type="Proteomes" id="UP000184363">
    <property type="component" value="Unassembled WGS sequence"/>
</dbReference>
<accession>A0A1M6ZZJ3</accession>
<organism evidence="3 4">
    <name type="scientific">Pseudonocardia thermophila</name>
    <dbReference type="NCBI Taxonomy" id="1848"/>
    <lineage>
        <taxon>Bacteria</taxon>
        <taxon>Bacillati</taxon>
        <taxon>Actinomycetota</taxon>
        <taxon>Actinomycetes</taxon>
        <taxon>Pseudonocardiales</taxon>
        <taxon>Pseudonocardiaceae</taxon>
        <taxon>Pseudonocardia</taxon>
    </lineage>
</organism>
<dbReference type="PRINTS" id="PR00412">
    <property type="entry name" value="EPOXHYDRLASE"/>
</dbReference>
<name>A0A1M6ZZJ3_PSETH</name>
<evidence type="ECO:0000313" key="3">
    <source>
        <dbReference type="EMBL" id="SHL35733.1"/>
    </source>
</evidence>
<gene>
    <name evidence="3" type="ORF">SAMN05443637_12574</name>
</gene>
<dbReference type="SUPFAM" id="SSF53474">
    <property type="entry name" value="alpha/beta-Hydrolases"/>
    <property type="match status" value="1"/>
</dbReference>
<dbReference type="EMBL" id="FRAP01000025">
    <property type="protein sequence ID" value="SHL35733.1"/>
    <property type="molecule type" value="Genomic_DNA"/>
</dbReference>